<sequence>MGGSSSKQKTSVNKAIIVEENITEIDINERFDKEVKFIQIEINKLENKFNEFQTLMNIQKQKEENTNKILEKRGIELYEYYMKLILTIDQYVGLEETRRKKRKSYVIFIQKRLDLVEQLQNQLRDKQTNQSES</sequence>
<accession>B0EHU3</accession>
<reference evidence="3" key="1">
    <citation type="submission" date="2007-12" db="EMBL/GenBank/DDBJ databases">
        <title>Annotation of Entamoeba dispar SAW760.</title>
        <authorList>
            <person name="Lorenzi H."/>
            <person name="Inman J."/>
            <person name="Schobel S."/>
            <person name="Amedeo P."/>
            <person name="Caler E."/>
        </authorList>
    </citation>
    <scope>NUCLEOTIDE SEQUENCE [LARGE SCALE GENOMIC DNA]</scope>
    <source>
        <strain evidence="3">ATCC PRA-260 / SAW760</strain>
    </source>
</reference>
<gene>
    <name evidence="2" type="ORF">EDI_044430</name>
</gene>
<dbReference type="eggNOG" id="ENOG502RHQR">
    <property type="taxonomic scope" value="Eukaryota"/>
</dbReference>
<dbReference type="RefSeq" id="XP_001737796.1">
    <property type="nucleotide sequence ID" value="XM_001737744.1"/>
</dbReference>
<dbReference type="OrthoDB" id="29682at2759"/>
<evidence type="ECO:0000313" key="2">
    <source>
        <dbReference type="EMBL" id="EDR25887.1"/>
    </source>
</evidence>
<dbReference type="EMBL" id="DS549356">
    <property type="protein sequence ID" value="EDR25887.1"/>
    <property type="molecule type" value="Genomic_DNA"/>
</dbReference>
<keyword evidence="1" id="KW-0175">Coiled coil</keyword>
<dbReference type="Gene3D" id="1.20.58.120">
    <property type="entry name" value="BAG domain"/>
    <property type="match status" value="1"/>
</dbReference>
<organism evidence="3">
    <name type="scientific">Entamoeba dispar (strain ATCC PRA-260 / SAW760)</name>
    <dbReference type="NCBI Taxonomy" id="370354"/>
    <lineage>
        <taxon>Eukaryota</taxon>
        <taxon>Amoebozoa</taxon>
        <taxon>Evosea</taxon>
        <taxon>Archamoebae</taxon>
        <taxon>Mastigamoebida</taxon>
        <taxon>Entamoebidae</taxon>
        <taxon>Entamoeba</taxon>
    </lineage>
</organism>
<dbReference type="GeneID" id="5882850"/>
<evidence type="ECO:0000256" key="1">
    <source>
        <dbReference type="SAM" id="Coils"/>
    </source>
</evidence>
<dbReference type="GO" id="GO:0051087">
    <property type="term" value="F:protein-folding chaperone binding"/>
    <property type="evidence" value="ECO:0007669"/>
    <property type="project" value="InterPro"/>
</dbReference>
<dbReference type="VEuPathDB" id="AmoebaDB:EDI_044430"/>
<feature type="coiled-coil region" evidence="1">
    <location>
        <begin position="28"/>
        <end position="62"/>
    </location>
</feature>
<proteinExistence type="predicted"/>
<name>B0EHU3_ENTDS</name>
<dbReference type="AlphaFoldDB" id="B0EHU3"/>
<dbReference type="Proteomes" id="UP000008076">
    <property type="component" value="Unassembled WGS sequence"/>
</dbReference>
<dbReference type="KEGG" id="edi:EDI_044430"/>
<protein>
    <recommendedName>
        <fullName evidence="4">BAG domain-containing protein</fullName>
    </recommendedName>
</protein>
<dbReference type="InterPro" id="IPR036533">
    <property type="entry name" value="BAG_dom_sf"/>
</dbReference>
<evidence type="ECO:0000313" key="3">
    <source>
        <dbReference type="Proteomes" id="UP000008076"/>
    </source>
</evidence>
<evidence type="ECO:0008006" key="4">
    <source>
        <dbReference type="Google" id="ProtNLM"/>
    </source>
</evidence>
<dbReference type="OMA" id="SYVIFIQ"/>
<dbReference type="SUPFAM" id="SSF63491">
    <property type="entry name" value="BAG domain"/>
    <property type="match status" value="1"/>
</dbReference>
<keyword evidence="3" id="KW-1185">Reference proteome</keyword>